<accession>A0ACB9QTT9</accession>
<dbReference type="EMBL" id="CM042884">
    <property type="protein sequence ID" value="KAI4370045.1"/>
    <property type="molecule type" value="Genomic_DNA"/>
</dbReference>
<name>A0ACB9QTT9_9MYRT</name>
<comment type="caution">
    <text evidence="1">The sequence shown here is derived from an EMBL/GenBank/DDBJ whole genome shotgun (WGS) entry which is preliminary data.</text>
</comment>
<keyword evidence="2" id="KW-1185">Reference proteome</keyword>
<sequence length="113" mass="11998">MNGGSASSSPVRPTTAGSGAGNAAGAAAVAAAEEFHFPSELISVHDRKDQALHVLKSDLMAALNKEVKSLDEDSWMFEGPRSRISLMSRPGGFLPRQMDHSGKEAGSLKHPWR</sequence>
<evidence type="ECO:0000313" key="1">
    <source>
        <dbReference type="EMBL" id="KAI4370045.1"/>
    </source>
</evidence>
<evidence type="ECO:0000313" key="2">
    <source>
        <dbReference type="Proteomes" id="UP001057402"/>
    </source>
</evidence>
<protein>
    <submittedName>
        <fullName evidence="1">Uncharacterized protein</fullName>
    </submittedName>
</protein>
<proteinExistence type="predicted"/>
<reference evidence="2" key="1">
    <citation type="journal article" date="2023" name="Front. Plant Sci.">
        <title>Chromosomal-level genome assembly of Melastoma candidum provides insights into trichome evolution.</title>
        <authorList>
            <person name="Zhong Y."/>
            <person name="Wu W."/>
            <person name="Sun C."/>
            <person name="Zou P."/>
            <person name="Liu Y."/>
            <person name="Dai S."/>
            <person name="Zhou R."/>
        </authorList>
    </citation>
    <scope>NUCLEOTIDE SEQUENCE [LARGE SCALE GENOMIC DNA]</scope>
</reference>
<organism evidence="1 2">
    <name type="scientific">Melastoma candidum</name>
    <dbReference type="NCBI Taxonomy" id="119954"/>
    <lineage>
        <taxon>Eukaryota</taxon>
        <taxon>Viridiplantae</taxon>
        <taxon>Streptophyta</taxon>
        <taxon>Embryophyta</taxon>
        <taxon>Tracheophyta</taxon>
        <taxon>Spermatophyta</taxon>
        <taxon>Magnoliopsida</taxon>
        <taxon>eudicotyledons</taxon>
        <taxon>Gunneridae</taxon>
        <taxon>Pentapetalae</taxon>
        <taxon>rosids</taxon>
        <taxon>malvids</taxon>
        <taxon>Myrtales</taxon>
        <taxon>Melastomataceae</taxon>
        <taxon>Melastomatoideae</taxon>
        <taxon>Melastomateae</taxon>
        <taxon>Melastoma</taxon>
    </lineage>
</organism>
<gene>
    <name evidence="1" type="ORF">MLD38_018432</name>
</gene>
<dbReference type="Proteomes" id="UP001057402">
    <property type="component" value="Chromosome 5"/>
</dbReference>